<feature type="non-terminal residue" evidence="1">
    <location>
        <position position="192"/>
    </location>
</feature>
<reference evidence="1" key="1">
    <citation type="journal article" date="2014" name="Front. Microbiol.">
        <title>High frequency of phylogenetically diverse reductive dehalogenase-homologous genes in deep subseafloor sedimentary metagenomes.</title>
        <authorList>
            <person name="Kawai M."/>
            <person name="Futagami T."/>
            <person name="Toyoda A."/>
            <person name="Takaki Y."/>
            <person name="Nishi S."/>
            <person name="Hori S."/>
            <person name="Arai W."/>
            <person name="Tsubouchi T."/>
            <person name="Morono Y."/>
            <person name="Uchiyama I."/>
            <person name="Ito T."/>
            <person name="Fujiyama A."/>
            <person name="Inagaki F."/>
            <person name="Takami H."/>
        </authorList>
    </citation>
    <scope>NUCLEOTIDE SEQUENCE</scope>
    <source>
        <strain evidence="1">Expedition CK06-06</strain>
    </source>
</reference>
<organism evidence="1">
    <name type="scientific">marine sediment metagenome</name>
    <dbReference type="NCBI Taxonomy" id="412755"/>
    <lineage>
        <taxon>unclassified sequences</taxon>
        <taxon>metagenomes</taxon>
        <taxon>ecological metagenomes</taxon>
    </lineage>
</organism>
<dbReference type="InterPro" id="IPR003737">
    <property type="entry name" value="GlcNAc_PI_deacetylase-related"/>
</dbReference>
<dbReference type="EMBL" id="BARU01037722">
    <property type="protein sequence ID" value="GAH89550.1"/>
    <property type="molecule type" value="Genomic_DNA"/>
</dbReference>
<protein>
    <recommendedName>
        <fullName evidence="2">LmbE family protein</fullName>
    </recommendedName>
</protein>
<dbReference type="SUPFAM" id="SSF102588">
    <property type="entry name" value="LmbE-like"/>
    <property type="match status" value="1"/>
</dbReference>
<dbReference type="Pfam" id="PF02585">
    <property type="entry name" value="PIG-L"/>
    <property type="match status" value="1"/>
</dbReference>
<evidence type="ECO:0008006" key="2">
    <source>
        <dbReference type="Google" id="ProtNLM"/>
    </source>
</evidence>
<gene>
    <name evidence="1" type="ORF">S03H2_58722</name>
</gene>
<proteinExistence type="predicted"/>
<dbReference type="Gene3D" id="3.40.50.10320">
    <property type="entry name" value="LmbE-like"/>
    <property type="match status" value="1"/>
</dbReference>
<name>X1K7E8_9ZZZZ</name>
<sequence length="192" mass="22505">MKLLILSPHTDDAELGCGGSIAKFVEEGYEILWVVFSTAEESLPEGLSKDITKKEFLSVIKGLNLKEENYKIFNFKVRNLHEYRQDILNELINIREEFKPQMVVGPSINDYHQDHQVVVYEMIRAFKTSSSIICYELPWNHITFSTQLFVKLKKAHIVKKHRILKRYKSQLIKESPYFSEEYIYGLAKTRSI</sequence>
<dbReference type="InterPro" id="IPR024078">
    <property type="entry name" value="LmbE-like_dom_sf"/>
</dbReference>
<dbReference type="AlphaFoldDB" id="X1K7E8"/>
<evidence type="ECO:0000313" key="1">
    <source>
        <dbReference type="EMBL" id="GAH89550.1"/>
    </source>
</evidence>
<comment type="caution">
    <text evidence="1">The sequence shown here is derived from an EMBL/GenBank/DDBJ whole genome shotgun (WGS) entry which is preliminary data.</text>
</comment>
<accession>X1K7E8</accession>